<accession>J9GF64</accession>
<evidence type="ECO:0000259" key="1">
    <source>
        <dbReference type="Pfam" id="PF01965"/>
    </source>
</evidence>
<name>J9GF64_9ZZZZ</name>
<reference evidence="2" key="1">
    <citation type="journal article" date="2012" name="PLoS ONE">
        <title>Gene sets for utilization of primary and secondary nutrition supplies in the distal gut of endangered iberian lynx.</title>
        <authorList>
            <person name="Alcaide M."/>
            <person name="Messina E."/>
            <person name="Richter M."/>
            <person name="Bargiela R."/>
            <person name="Peplies J."/>
            <person name="Huws S.A."/>
            <person name="Newbold C.J."/>
            <person name="Golyshin P.N."/>
            <person name="Simon M.A."/>
            <person name="Lopez G."/>
            <person name="Yakimov M.M."/>
            <person name="Ferrer M."/>
        </authorList>
    </citation>
    <scope>NUCLEOTIDE SEQUENCE</scope>
</reference>
<organism evidence="2">
    <name type="scientific">gut metagenome</name>
    <dbReference type="NCBI Taxonomy" id="749906"/>
    <lineage>
        <taxon>unclassified sequences</taxon>
        <taxon>metagenomes</taxon>
        <taxon>organismal metagenomes</taxon>
    </lineage>
</organism>
<protein>
    <submittedName>
        <fullName evidence="2">ThiJ family intracellular protease</fullName>
    </submittedName>
</protein>
<gene>
    <name evidence="2" type="ORF">EVA_06352</name>
</gene>
<dbReference type="GO" id="GO:0006508">
    <property type="term" value="P:proteolysis"/>
    <property type="evidence" value="ECO:0007669"/>
    <property type="project" value="UniProtKB-KW"/>
</dbReference>
<proteinExistence type="predicted"/>
<dbReference type="GO" id="GO:0005737">
    <property type="term" value="C:cytoplasm"/>
    <property type="evidence" value="ECO:0007669"/>
    <property type="project" value="TreeGrafter"/>
</dbReference>
<keyword evidence="2" id="KW-0645">Protease</keyword>
<dbReference type="AlphaFoldDB" id="J9GF64"/>
<dbReference type="EMBL" id="AMCI01001439">
    <property type="protein sequence ID" value="EJX05534.1"/>
    <property type="molecule type" value="Genomic_DNA"/>
</dbReference>
<dbReference type="CDD" id="cd03135">
    <property type="entry name" value="GATase1_DJ-1"/>
    <property type="match status" value="1"/>
</dbReference>
<dbReference type="InterPro" id="IPR002818">
    <property type="entry name" value="DJ-1/PfpI"/>
</dbReference>
<comment type="caution">
    <text evidence="2">The sequence shown here is derived from an EMBL/GenBank/DDBJ whole genome shotgun (WGS) entry which is preliminary data.</text>
</comment>
<dbReference type="Gene3D" id="3.40.50.880">
    <property type="match status" value="1"/>
</dbReference>
<dbReference type="GO" id="GO:0008233">
    <property type="term" value="F:peptidase activity"/>
    <property type="evidence" value="ECO:0007669"/>
    <property type="project" value="UniProtKB-KW"/>
</dbReference>
<dbReference type="NCBIfam" id="TIGR01383">
    <property type="entry name" value="not_thiJ"/>
    <property type="match status" value="1"/>
</dbReference>
<feature type="domain" description="DJ-1/PfpI" evidence="1">
    <location>
        <begin position="9"/>
        <end position="171"/>
    </location>
</feature>
<dbReference type="InterPro" id="IPR006287">
    <property type="entry name" value="DJ-1"/>
</dbReference>
<dbReference type="PANTHER" id="PTHR48094">
    <property type="entry name" value="PROTEIN/NUCLEIC ACID DEGLYCASE DJ-1-RELATED"/>
    <property type="match status" value="1"/>
</dbReference>
<dbReference type="Pfam" id="PF01965">
    <property type="entry name" value="DJ-1_PfpI"/>
    <property type="match status" value="1"/>
</dbReference>
<dbReference type="PANTHER" id="PTHR48094:SF12">
    <property type="entry name" value="PARKINSON DISEASE PROTEIN 7 HOMOLOG"/>
    <property type="match status" value="1"/>
</dbReference>
<dbReference type="SUPFAM" id="SSF52317">
    <property type="entry name" value="Class I glutamine amidotransferase-like"/>
    <property type="match status" value="1"/>
</dbReference>
<dbReference type="InterPro" id="IPR029062">
    <property type="entry name" value="Class_I_gatase-like"/>
</dbReference>
<sequence length="189" mass="19695">MNTTMANPTVYVFLADGFEEVEALTPVDVLRRAGLTVQTVSINDTRVVTGAHGVPVQADILMEDVQADRVQCLVLPGGMPGATNLDAHAGLSQLLCDAAEAGKPLAAICAAPLVLGKRGLLKGRKATCYPGFENFLEGADYTAALVEQDGSILTGKGPGAAMAFAFALVEQFCGAAKIRELKQGMMIAE</sequence>
<keyword evidence="2" id="KW-0378">Hydrolase</keyword>
<evidence type="ECO:0000313" key="2">
    <source>
        <dbReference type="EMBL" id="EJX05534.1"/>
    </source>
</evidence>
<dbReference type="InterPro" id="IPR050325">
    <property type="entry name" value="Prot/Nucl_acid_deglycase"/>
</dbReference>